<dbReference type="GO" id="GO:0080120">
    <property type="term" value="P:CAAX-box protein maturation"/>
    <property type="evidence" value="ECO:0007669"/>
    <property type="project" value="UniProtKB-ARBA"/>
</dbReference>
<reference evidence="3" key="1">
    <citation type="submission" date="2022-06" db="EMBL/GenBank/DDBJ databases">
        <title>Genomic Encyclopedia of Archaeal and Bacterial Type Strains, Phase II (KMG-II): from individual species to whole genera.</title>
        <authorList>
            <person name="Goeker M."/>
        </authorList>
    </citation>
    <scope>NUCLEOTIDE SEQUENCE</scope>
    <source>
        <strain evidence="3">DSM 43935</strain>
    </source>
</reference>
<feature type="transmembrane region" description="Helical" evidence="1">
    <location>
        <begin position="201"/>
        <end position="221"/>
    </location>
</feature>
<protein>
    <submittedName>
        <fullName evidence="3">CAAX protease self-immunity</fullName>
    </submittedName>
</protein>
<keyword evidence="3" id="KW-0378">Hydrolase</keyword>
<feature type="transmembrane region" description="Helical" evidence="1">
    <location>
        <begin position="18"/>
        <end position="38"/>
    </location>
</feature>
<evidence type="ECO:0000313" key="3">
    <source>
        <dbReference type="EMBL" id="MCP2168979.1"/>
    </source>
</evidence>
<dbReference type="GO" id="GO:0004175">
    <property type="term" value="F:endopeptidase activity"/>
    <property type="evidence" value="ECO:0007669"/>
    <property type="project" value="UniProtKB-ARBA"/>
</dbReference>
<dbReference type="InterPro" id="IPR003675">
    <property type="entry name" value="Rce1/LyrA-like_dom"/>
</dbReference>
<feature type="domain" description="CAAX prenyl protease 2/Lysostaphin resistance protein A-like" evidence="2">
    <location>
        <begin position="140"/>
        <end position="239"/>
    </location>
</feature>
<organism evidence="3 4">
    <name type="scientific">Goodfellowiella coeruleoviolacea</name>
    <dbReference type="NCBI Taxonomy" id="334858"/>
    <lineage>
        <taxon>Bacteria</taxon>
        <taxon>Bacillati</taxon>
        <taxon>Actinomycetota</taxon>
        <taxon>Actinomycetes</taxon>
        <taxon>Pseudonocardiales</taxon>
        <taxon>Pseudonocardiaceae</taxon>
        <taxon>Goodfellowiella</taxon>
    </lineage>
</organism>
<feature type="transmembrane region" description="Helical" evidence="1">
    <location>
        <begin position="53"/>
        <end position="74"/>
    </location>
</feature>
<keyword evidence="1" id="KW-0812">Transmembrane</keyword>
<feature type="transmembrane region" description="Helical" evidence="1">
    <location>
        <begin position="173"/>
        <end position="195"/>
    </location>
</feature>
<gene>
    <name evidence="3" type="ORF">LX83_005859</name>
</gene>
<dbReference type="PANTHER" id="PTHR35797">
    <property type="entry name" value="PROTEASE-RELATED"/>
    <property type="match status" value="1"/>
</dbReference>
<feature type="transmembrane region" description="Helical" evidence="1">
    <location>
        <begin position="266"/>
        <end position="283"/>
    </location>
</feature>
<keyword evidence="1" id="KW-1133">Transmembrane helix</keyword>
<evidence type="ECO:0000256" key="1">
    <source>
        <dbReference type="SAM" id="Phobius"/>
    </source>
</evidence>
<feature type="transmembrane region" description="Helical" evidence="1">
    <location>
        <begin position="228"/>
        <end position="246"/>
    </location>
</feature>
<keyword evidence="1" id="KW-0472">Membrane</keyword>
<evidence type="ECO:0000259" key="2">
    <source>
        <dbReference type="Pfam" id="PF02517"/>
    </source>
</evidence>
<comment type="caution">
    <text evidence="3">The sequence shown here is derived from an EMBL/GenBank/DDBJ whole genome shotgun (WGS) entry which is preliminary data.</text>
</comment>
<evidence type="ECO:0000313" key="4">
    <source>
        <dbReference type="Proteomes" id="UP001206128"/>
    </source>
</evidence>
<keyword evidence="4" id="KW-1185">Reference proteome</keyword>
<name>A0AAE3KK40_9PSEU</name>
<proteinExistence type="predicted"/>
<dbReference type="Proteomes" id="UP001206128">
    <property type="component" value="Unassembled WGS sequence"/>
</dbReference>
<dbReference type="GO" id="GO:0006508">
    <property type="term" value="P:proteolysis"/>
    <property type="evidence" value="ECO:0007669"/>
    <property type="project" value="UniProtKB-KW"/>
</dbReference>
<keyword evidence="3" id="KW-0645">Protease</keyword>
<dbReference type="PANTHER" id="PTHR35797:SF1">
    <property type="entry name" value="PROTEASE"/>
    <property type="match status" value="1"/>
</dbReference>
<feature type="transmembrane region" description="Helical" evidence="1">
    <location>
        <begin position="130"/>
        <end position="152"/>
    </location>
</feature>
<dbReference type="InterPro" id="IPR042150">
    <property type="entry name" value="MmRce1-like"/>
</dbReference>
<accession>A0AAE3KK40</accession>
<dbReference type="AlphaFoldDB" id="A0AAE3KK40"/>
<sequence>MTTVRAVKSGSAPVRRQVVIFVVVSYAGAWLGALPLWLDGFRRTSAADSASPLVRLCLAAMMLVPAATAVALTARHTRARDLPAALGLRPARSWSTTAAQCLGGFALPLVLTAGGLALATALGQYQPGGLPTAAVLGGLVASAVVSLPLYFGEEIGWQGYLLPRLMRWGTARAVLVGGVIWGLWHVPVTALGGSYPGHSLLVGLPAMVISAVLIGSVVAWIRLRSDSVLPAVAAHVAVNEFALPLTRLVAARPDQVDPLTAGPLSWPTWLVTALAVAGVVLVARRRGTPAFG</sequence>
<dbReference type="Pfam" id="PF02517">
    <property type="entry name" value="Rce1-like"/>
    <property type="match status" value="1"/>
</dbReference>
<feature type="transmembrane region" description="Helical" evidence="1">
    <location>
        <begin position="94"/>
        <end position="118"/>
    </location>
</feature>
<dbReference type="RefSeq" id="WP_253777308.1">
    <property type="nucleotide sequence ID" value="NZ_JAMTCK010000016.1"/>
</dbReference>
<dbReference type="EMBL" id="JAMTCK010000016">
    <property type="protein sequence ID" value="MCP2168979.1"/>
    <property type="molecule type" value="Genomic_DNA"/>
</dbReference>